<evidence type="ECO:0000313" key="10">
    <source>
        <dbReference type="EMBL" id="XDK33902.1"/>
    </source>
</evidence>
<dbReference type="Pfam" id="PF20730">
    <property type="entry name" value="YetF_N"/>
    <property type="match status" value="1"/>
</dbReference>
<feature type="domain" description="YetF C-terminal" evidence="8">
    <location>
        <begin position="79"/>
        <end position="211"/>
    </location>
</feature>
<dbReference type="EMBL" id="CP162599">
    <property type="protein sequence ID" value="XDK33902.1"/>
    <property type="molecule type" value="Genomic_DNA"/>
</dbReference>
<dbReference type="InterPro" id="IPR023090">
    <property type="entry name" value="UPF0702_alpha/beta_dom_sf"/>
</dbReference>
<feature type="transmembrane region" description="Helical" evidence="7">
    <location>
        <begin position="6"/>
        <end position="23"/>
    </location>
</feature>
<comment type="subcellular location">
    <subcellularLocation>
        <location evidence="1">Cell membrane</location>
        <topology evidence="1">Multi-pass membrane protein</topology>
    </subcellularLocation>
</comment>
<evidence type="ECO:0000256" key="7">
    <source>
        <dbReference type="SAM" id="Phobius"/>
    </source>
</evidence>
<dbReference type="PANTHER" id="PTHR34582">
    <property type="entry name" value="UPF0702 TRANSMEMBRANE PROTEIN YCAP"/>
    <property type="match status" value="1"/>
</dbReference>
<accession>A0AB39HPQ3</accession>
<dbReference type="Pfam" id="PF04239">
    <property type="entry name" value="DUF421"/>
    <property type="match status" value="1"/>
</dbReference>
<evidence type="ECO:0000256" key="5">
    <source>
        <dbReference type="ARBA" id="ARBA00022989"/>
    </source>
</evidence>
<protein>
    <submittedName>
        <fullName evidence="10">DUF421 domain-containing protein</fullName>
    </submittedName>
</protein>
<feature type="transmembrane region" description="Helical" evidence="7">
    <location>
        <begin position="30"/>
        <end position="50"/>
    </location>
</feature>
<proteinExistence type="inferred from homology"/>
<evidence type="ECO:0000256" key="4">
    <source>
        <dbReference type="ARBA" id="ARBA00022692"/>
    </source>
</evidence>
<dbReference type="Gene3D" id="3.30.240.20">
    <property type="entry name" value="bsu07140 like domains"/>
    <property type="match status" value="2"/>
</dbReference>
<evidence type="ECO:0000256" key="6">
    <source>
        <dbReference type="ARBA" id="ARBA00023136"/>
    </source>
</evidence>
<keyword evidence="6 7" id="KW-0472">Membrane</keyword>
<reference evidence="10" key="1">
    <citation type="submission" date="2024-07" db="EMBL/GenBank/DDBJ databases">
        <title>Halotolerant mesophilic bacterium Ornithinibacillus sp. 4-3, sp. nov., isolated from soil.</title>
        <authorList>
            <person name="Sidarenka A.V."/>
            <person name="Guliayeva D.E."/>
            <person name="Leanovich S.I."/>
            <person name="Hileuskaya K.S."/>
            <person name="Akhremchuk A.E."/>
            <person name="Sikolenko M.A."/>
            <person name="Valentovich L.N."/>
        </authorList>
    </citation>
    <scope>NUCLEOTIDE SEQUENCE</scope>
    <source>
        <strain evidence="10">4-3</strain>
    </source>
</reference>
<dbReference type="InterPro" id="IPR007353">
    <property type="entry name" value="DUF421"/>
</dbReference>
<dbReference type="GO" id="GO:0005886">
    <property type="term" value="C:plasma membrane"/>
    <property type="evidence" value="ECO:0007669"/>
    <property type="project" value="UniProtKB-SubCell"/>
</dbReference>
<feature type="transmembrane region" description="Helical" evidence="7">
    <location>
        <begin position="56"/>
        <end position="76"/>
    </location>
</feature>
<dbReference type="PANTHER" id="PTHR34582:SF5">
    <property type="entry name" value="UPF0702 TRANSMEMBRANE PROTEIN YETF"/>
    <property type="match status" value="1"/>
</dbReference>
<evidence type="ECO:0000256" key="1">
    <source>
        <dbReference type="ARBA" id="ARBA00004651"/>
    </source>
</evidence>
<evidence type="ECO:0000256" key="2">
    <source>
        <dbReference type="ARBA" id="ARBA00006448"/>
    </source>
</evidence>
<name>A0AB39HPQ3_9BACI</name>
<evidence type="ECO:0000256" key="3">
    <source>
        <dbReference type="ARBA" id="ARBA00022475"/>
    </source>
</evidence>
<dbReference type="RefSeq" id="WP_368654580.1">
    <property type="nucleotide sequence ID" value="NZ_CP162599.1"/>
</dbReference>
<evidence type="ECO:0000259" key="8">
    <source>
        <dbReference type="Pfam" id="PF04239"/>
    </source>
</evidence>
<sequence>MLGLFFEMLFGIIALFAVTRFLGKRQLSQLTAFDFIAAVLLGELVGNALFDPDAGILDIAYVVILFGLILYVIELITQKFKGSRYILEGKPSFIIDKGLINYDEMKKNKIDVGELQHMLRNKDVFAVQDVEYAILETNGQLSVLTKAPLQLPTKSDLEIPAADVHVAITIISDGEIIEDNIAELNMTEQWVKAELQRQQYKSITEVFYAEWLEGKGLFILPYTNIKTKEYNKKVKPK</sequence>
<evidence type="ECO:0000259" key="9">
    <source>
        <dbReference type="Pfam" id="PF20730"/>
    </source>
</evidence>
<dbReference type="InterPro" id="IPR048454">
    <property type="entry name" value="YetF_N"/>
</dbReference>
<comment type="similarity">
    <text evidence="2">Belongs to the UPF0702 family.</text>
</comment>
<keyword evidence="3" id="KW-1003">Cell membrane</keyword>
<keyword evidence="5 7" id="KW-1133">Transmembrane helix</keyword>
<dbReference type="AlphaFoldDB" id="A0AB39HPQ3"/>
<organism evidence="10">
    <name type="scientific">Ornithinibacillus sp. 4-3</name>
    <dbReference type="NCBI Taxonomy" id="3231488"/>
    <lineage>
        <taxon>Bacteria</taxon>
        <taxon>Bacillati</taxon>
        <taxon>Bacillota</taxon>
        <taxon>Bacilli</taxon>
        <taxon>Bacillales</taxon>
        <taxon>Bacillaceae</taxon>
        <taxon>Ornithinibacillus</taxon>
    </lineage>
</organism>
<gene>
    <name evidence="10" type="ORF">AB4Y30_05980</name>
</gene>
<keyword evidence="4 7" id="KW-0812">Transmembrane</keyword>
<feature type="domain" description="YetF-like N-terminal transmembrane" evidence="9">
    <location>
        <begin position="4"/>
        <end position="76"/>
    </location>
</feature>